<dbReference type="NCBIfam" id="TIGR04183">
    <property type="entry name" value="Por_Secre_tail"/>
    <property type="match status" value="1"/>
</dbReference>
<evidence type="ECO:0000259" key="1">
    <source>
        <dbReference type="Pfam" id="PF18962"/>
    </source>
</evidence>
<dbReference type="PANTHER" id="PTHR42754">
    <property type="entry name" value="ENDOGLUCANASE"/>
    <property type="match status" value="1"/>
</dbReference>
<accession>A0ABW5IIB1</accession>
<comment type="caution">
    <text evidence="2">The sequence shown here is derived from an EMBL/GenBank/DDBJ whole genome shotgun (WGS) entry which is preliminary data.</text>
</comment>
<dbReference type="PANTHER" id="PTHR42754:SF1">
    <property type="entry name" value="LIPOPROTEIN"/>
    <property type="match status" value="1"/>
</dbReference>
<dbReference type="Pfam" id="PF18962">
    <property type="entry name" value="Por_Secre_tail"/>
    <property type="match status" value="1"/>
</dbReference>
<dbReference type="Proteomes" id="UP001597544">
    <property type="component" value="Unassembled WGS sequence"/>
</dbReference>
<evidence type="ECO:0000313" key="3">
    <source>
        <dbReference type="Proteomes" id="UP001597544"/>
    </source>
</evidence>
<dbReference type="RefSeq" id="WP_377503497.1">
    <property type="nucleotide sequence ID" value="NZ_JBHULU010000004.1"/>
</dbReference>
<dbReference type="InterPro" id="IPR026444">
    <property type="entry name" value="Secre_tail"/>
</dbReference>
<evidence type="ECO:0000313" key="2">
    <source>
        <dbReference type="EMBL" id="MFD2513038.1"/>
    </source>
</evidence>
<organism evidence="2 3">
    <name type="scientific">Pontibacter locisalis</name>
    <dbReference type="NCBI Taxonomy" id="1719035"/>
    <lineage>
        <taxon>Bacteria</taxon>
        <taxon>Pseudomonadati</taxon>
        <taxon>Bacteroidota</taxon>
        <taxon>Cytophagia</taxon>
        <taxon>Cytophagales</taxon>
        <taxon>Hymenobacteraceae</taxon>
        <taxon>Pontibacter</taxon>
    </lineage>
</organism>
<sequence>MNPTTTLTLSNKKLKCLLTLAIFLISSVLSLRAQVSVSKVWDKTYGGGQLDYLTSVIATSDGGYLLAGTTEPGVSSDKTESSRGGQDYWVVKLNADGTKAWDRTYGGSSDDWLAAAISTPDGGFLLGGYSFSGISGERTDQSRGDADYWVVKLNTDGDQVWDKAFGGVAYDELTTLTTASDGGYLLGGYSFSGVSGDKSEASNGEEDYWVVKLNADGTKVWDRTYGGSGKDLLNTVKHVSGGGFLLGGTSQSGAGGSKTEASKGGQDYWVVKLNADGTKAWDRTYGGSGKDDLKSLLVSSDGSGYLLGGLSVSGISNDKTEASRGGEDYWVVKLNADGTKVWDRTYGGSGNDWIGSLMSTKDGGYLLGGGSGSGVSGDKSEASKGGKDFWVVKLNADGTKVWDKTFGGSGDDWIESMASASDDDFLLGGASDSGIGNDKTEASRGLKDYWIVKANVSILNAASLDEEEQNFIVYPNPSSGNFNFIFDDVKAGLDALQLTLTNSTGQIVKQQKVYVNQLESGFQLTTADLPSGFYVLRVNFAGKEINRKLMLQK</sequence>
<dbReference type="PRINTS" id="PR00313">
    <property type="entry name" value="CABNDNGRPT"/>
</dbReference>
<reference evidence="3" key="1">
    <citation type="journal article" date="2019" name="Int. J. Syst. Evol. Microbiol.">
        <title>The Global Catalogue of Microorganisms (GCM) 10K type strain sequencing project: providing services to taxonomists for standard genome sequencing and annotation.</title>
        <authorList>
            <consortium name="The Broad Institute Genomics Platform"/>
            <consortium name="The Broad Institute Genome Sequencing Center for Infectious Disease"/>
            <person name="Wu L."/>
            <person name="Ma J."/>
        </authorList>
    </citation>
    <scope>NUCLEOTIDE SEQUENCE [LARGE SCALE GENOMIC DNA]</scope>
    <source>
        <strain evidence="3">KCTC 42498</strain>
    </source>
</reference>
<gene>
    <name evidence="2" type="ORF">ACFSRY_04115</name>
</gene>
<name>A0ABW5IIB1_9BACT</name>
<dbReference type="EMBL" id="JBHULU010000004">
    <property type="protein sequence ID" value="MFD2513038.1"/>
    <property type="molecule type" value="Genomic_DNA"/>
</dbReference>
<protein>
    <submittedName>
        <fullName evidence="2">T9SS type A sorting domain-containing protein</fullName>
    </submittedName>
</protein>
<proteinExistence type="predicted"/>
<feature type="domain" description="Secretion system C-terminal sorting" evidence="1">
    <location>
        <begin position="473"/>
        <end position="550"/>
    </location>
</feature>
<keyword evidence="3" id="KW-1185">Reference proteome</keyword>